<evidence type="ECO:0000256" key="1">
    <source>
        <dbReference type="ARBA" id="ARBA00023015"/>
    </source>
</evidence>
<feature type="domain" description="HTH arsR-type" evidence="4">
    <location>
        <begin position="1"/>
        <end position="91"/>
    </location>
</feature>
<evidence type="ECO:0000313" key="5">
    <source>
        <dbReference type="EMBL" id="KFA91175.1"/>
    </source>
</evidence>
<dbReference type="Proteomes" id="UP000028547">
    <property type="component" value="Unassembled WGS sequence"/>
</dbReference>
<keyword evidence="3" id="KW-0804">Transcription</keyword>
<proteinExistence type="predicted"/>
<dbReference type="InterPro" id="IPR051081">
    <property type="entry name" value="HTH_MetalResp_TranReg"/>
</dbReference>
<dbReference type="InterPro" id="IPR036388">
    <property type="entry name" value="WH-like_DNA-bd_sf"/>
</dbReference>
<comment type="caution">
    <text evidence="5">The sequence shown here is derived from an EMBL/GenBank/DDBJ whole genome shotgun (WGS) entry which is preliminary data.</text>
</comment>
<gene>
    <name evidence="5" type="ORF">Q664_23480</name>
</gene>
<dbReference type="NCBIfam" id="NF033788">
    <property type="entry name" value="HTH_metalloreg"/>
    <property type="match status" value="1"/>
</dbReference>
<dbReference type="SUPFAM" id="SSF46785">
    <property type="entry name" value="Winged helix' DNA-binding domain"/>
    <property type="match status" value="1"/>
</dbReference>
<dbReference type="PROSITE" id="PS50987">
    <property type="entry name" value="HTH_ARSR_2"/>
    <property type="match status" value="1"/>
</dbReference>
<dbReference type="GO" id="GO:0003677">
    <property type="term" value="F:DNA binding"/>
    <property type="evidence" value="ECO:0007669"/>
    <property type="project" value="UniProtKB-KW"/>
</dbReference>
<evidence type="ECO:0000313" key="6">
    <source>
        <dbReference type="Proteomes" id="UP000028547"/>
    </source>
</evidence>
<protein>
    <recommendedName>
        <fullName evidence="4">HTH arsR-type domain-containing protein</fullName>
    </recommendedName>
</protein>
<reference evidence="5 6" key="1">
    <citation type="submission" date="2014-07" db="EMBL/GenBank/DDBJ databases">
        <title>Draft Genome Sequence of Gephyronic Acid Producer, Cystobacter violaceus Strain Cb vi76.</title>
        <authorList>
            <person name="Stevens D.C."/>
            <person name="Young J."/>
            <person name="Carmichael R."/>
            <person name="Tan J."/>
            <person name="Taylor R.E."/>
        </authorList>
    </citation>
    <scope>NUCLEOTIDE SEQUENCE [LARGE SCALE GENOMIC DNA]</scope>
    <source>
        <strain evidence="5 6">Cb vi76</strain>
    </source>
</reference>
<evidence type="ECO:0000256" key="3">
    <source>
        <dbReference type="ARBA" id="ARBA00023163"/>
    </source>
</evidence>
<sequence>MAPSARGPFEALADPNRRAILRLLRQGSLTAGEVAAAFELTRPTLSHHFKVLESAGLVRSEKRGTHVVYTLQSNVLEDLASELLELTASVKAATRRKGKA</sequence>
<dbReference type="PANTHER" id="PTHR33154">
    <property type="entry name" value="TRANSCRIPTIONAL REGULATOR, ARSR FAMILY"/>
    <property type="match status" value="1"/>
</dbReference>
<organism evidence="5 6">
    <name type="scientific">Archangium violaceum Cb vi76</name>
    <dbReference type="NCBI Taxonomy" id="1406225"/>
    <lineage>
        <taxon>Bacteria</taxon>
        <taxon>Pseudomonadati</taxon>
        <taxon>Myxococcota</taxon>
        <taxon>Myxococcia</taxon>
        <taxon>Myxococcales</taxon>
        <taxon>Cystobacterineae</taxon>
        <taxon>Archangiaceae</taxon>
        <taxon>Archangium</taxon>
    </lineage>
</organism>
<dbReference type="PANTHER" id="PTHR33154:SF33">
    <property type="entry name" value="TRANSCRIPTIONAL REPRESSOR SDPR"/>
    <property type="match status" value="1"/>
</dbReference>
<accession>A0A084SRU0</accession>
<dbReference type="InterPro" id="IPR001845">
    <property type="entry name" value="HTH_ArsR_DNA-bd_dom"/>
</dbReference>
<dbReference type="Gene3D" id="1.10.10.10">
    <property type="entry name" value="Winged helix-like DNA-binding domain superfamily/Winged helix DNA-binding domain"/>
    <property type="match status" value="1"/>
</dbReference>
<dbReference type="PRINTS" id="PR00778">
    <property type="entry name" value="HTHARSR"/>
</dbReference>
<name>A0A084SRU0_9BACT</name>
<evidence type="ECO:0000259" key="4">
    <source>
        <dbReference type="PROSITE" id="PS50987"/>
    </source>
</evidence>
<keyword evidence="1" id="KW-0805">Transcription regulation</keyword>
<dbReference type="AlphaFoldDB" id="A0A084SRU0"/>
<dbReference type="SMART" id="SM00418">
    <property type="entry name" value="HTH_ARSR"/>
    <property type="match status" value="1"/>
</dbReference>
<keyword evidence="2" id="KW-0238">DNA-binding</keyword>
<dbReference type="Pfam" id="PF12840">
    <property type="entry name" value="HTH_20"/>
    <property type="match status" value="1"/>
</dbReference>
<dbReference type="GO" id="GO:0003700">
    <property type="term" value="F:DNA-binding transcription factor activity"/>
    <property type="evidence" value="ECO:0007669"/>
    <property type="project" value="InterPro"/>
</dbReference>
<dbReference type="RefSeq" id="WP_043399445.1">
    <property type="nucleotide sequence ID" value="NZ_JPMI01000156.1"/>
</dbReference>
<evidence type="ECO:0000256" key="2">
    <source>
        <dbReference type="ARBA" id="ARBA00023125"/>
    </source>
</evidence>
<dbReference type="InterPro" id="IPR011991">
    <property type="entry name" value="ArsR-like_HTH"/>
</dbReference>
<dbReference type="InterPro" id="IPR036390">
    <property type="entry name" value="WH_DNA-bd_sf"/>
</dbReference>
<dbReference type="EMBL" id="JPMI01000156">
    <property type="protein sequence ID" value="KFA91175.1"/>
    <property type="molecule type" value="Genomic_DNA"/>
</dbReference>
<dbReference type="CDD" id="cd00090">
    <property type="entry name" value="HTH_ARSR"/>
    <property type="match status" value="1"/>
</dbReference>